<feature type="region of interest" description="Disordered" evidence="4">
    <location>
        <begin position="975"/>
        <end position="1025"/>
    </location>
</feature>
<keyword evidence="6" id="KW-1185">Reference proteome</keyword>
<name>A0AA88Y3Q0_PINIB</name>
<feature type="repeat" description="WD" evidence="3">
    <location>
        <begin position="855"/>
        <end position="896"/>
    </location>
</feature>
<feature type="repeat" description="WD" evidence="3">
    <location>
        <begin position="437"/>
        <end position="468"/>
    </location>
</feature>
<sequence>LDFELERSILQRDVVPDIQNYCVKYGLDVVWFDVHHGSQVDHAVDAHAFNLHMTTINECYRESGGTFFVCLIGNNYGECPLPVTIEECEFNHIRNEAFEAGKDIRLLDDWYVRDDNNIPPVYTLRPVSHKFKSFYRGADNCSSDHQLDVEAWTYTYNTLLDIVQYGAQVAHSEGHINQVHLMKQQRFFNSGDIENFKSNTLCNFEYLLALAHSSSMPTLLRSFKQTMLNMLDAEIYLLYNSLEASRSVLTLYPTQLATEVIGRLKQLQGHFPNYIQQLVRQCMQWCDNYQKALFVPLTSWLPNPHVSHVTSIDNLDGGCISVPLQNNQHVVSSYGLQDIAVYHVPSKKVIKIFSGHHGAIRSLCLSNNGQFFVSGSDDGTIRIWKITAALCVAIIRDHSRAVLCVTLSHEDDLLYSGSEDTTILISKVSTGRRLHVLEGHKKAVTSLRLNASGTMLTSASRDMKIIVWCLEDLLQLMCIYDGLHTPILCMDLSMDNTFLLVGCEDSSLNVISYTTGSWIHQLKGHKGWVNQVVISDDSYLAVAGCQDSGVYLYNLRTTELLEIYQAHNGSVTHVALSKDQTLIFTSSEGKLNVWSFLKRRTTEVQSDDHASPVTCLSLGSEDKLALTGSETGEVKVWNLTQNTLLENFPGHCEYISCITASPDGAFCVTASRDLSVKVWSMSLACVITNYEGHVFMVEDLEILEDQIRICSRDCSGHFRIWRADDGETTVFYTLPATDFILSRDNQFLVATNRDNHARVWRTETGILVTNVTHADSITCLSCDEQDRYLVTGSSDKSCKVWELRTGKLTQVLVEHESEVSEVLITEDRDITVVSGADDGTIIVWTFLKGEARFKLIGHVGRVIQLKLLGNRNYMVSASQDGSIRLWNIFIGQQVTLIDMHVPIRSFVISEDGNRVVAQLEKSTHVPILCLHNCPSQNEDLSDNCSSRTEDGDLILPLDPKSPVLRRASFEYPVPRLPSKRRKASDSNNPEIIKLSPIRAPPKPERKFRRPQITVNMSKLRQNKTD</sequence>
<dbReference type="CDD" id="cd00200">
    <property type="entry name" value="WD40"/>
    <property type="match status" value="2"/>
</dbReference>
<dbReference type="Pfam" id="PF00400">
    <property type="entry name" value="WD40"/>
    <property type="match status" value="10"/>
</dbReference>
<dbReference type="PROSITE" id="PS50082">
    <property type="entry name" value="WD_REPEATS_2"/>
    <property type="match status" value="10"/>
</dbReference>
<dbReference type="PANTHER" id="PTHR19848">
    <property type="entry name" value="WD40 REPEAT PROTEIN"/>
    <property type="match status" value="1"/>
</dbReference>
<feature type="repeat" description="WD" evidence="3">
    <location>
        <begin position="395"/>
        <end position="436"/>
    </location>
</feature>
<dbReference type="InterPro" id="IPR011047">
    <property type="entry name" value="Quinoprotein_ADH-like_sf"/>
</dbReference>
<feature type="repeat" description="WD" evidence="3">
    <location>
        <begin position="770"/>
        <end position="811"/>
    </location>
</feature>
<dbReference type="EMBL" id="VSWD01000010">
    <property type="protein sequence ID" value="KAK3091789.1"/>
    <property type="molecule type" value="Genomic_DNA"/>
</dbReference>
<dbReference type="PANTHER" id="PTHR19848:SF8">
    <property type="entry name" value="F-BOX AND WD REPEAT DOMAIN CONTAINING 7"/>
    <property type="match status" value="1"/>
</dbReference>
<reference evidence="5" key="1">
    <citation type="submission" date="2019-08" db="EMBL/GenBank/DDBJ databases">
        <title>The improved chromosome-level genome for the pearl oyster Pinctada fucata martensii using PacBio sequencing and Hi-C.</title>
        <authorList>
            <person name="Zheng Z."/>
        </authorList>
    </citation>
    <scope>NUCLEOTIDE SEQUENCE</scope>
    <source>
        <strain evidence="5">ZZ-2019</strain>
        <tissue evidence="5">Adductor muscle</tissue>
    </source>
</reference>
<dbReference type="SUPFAM" id="SSF50978">
    <property type="entry name" value="WD40 repeat-like"/>
    <property type="match status" value="1"/>
</dbReference>
<evidence type="ECO:0000256" key="1">
    <source>
        <dbReference type="ARBA" id="ARBA00022574"/>
    </source>
</evidence>
<evidence type="ECO:0000256" key="3">
    <source>
        <dbReference type="PROSITE-ProRule" id="PRU00221"/>
    </source>
</evidence>
<dbReference type="SUPFAM" id="SSF50998">
    <property type="entry name" value="Quinoprotein alcohol dehydrogenase-like"/>
    <property type="match status" value="1"/>
</dbReference>
<evidence type="ECO:0000256" key="4">
    <source>
        <dbReference type="SAM" id="MobiDB-lite"/>
    </source>
</evidence>
<comment type="caution">
    <text evidence="5">The sequence shown here is derived from an EMBL/GenBank/DDBJ whole genome shotgun (WGS) entry which is preliminary data.</text>
</comment>
<feature type="repeat" description="WD" evidence="3">
    <location>
        <begin position="353"/>
        <end position="394"/>
    </location>
</feature>
<evidence type="ECO:0000256" key="2">
    <source>
        <dbReference type="ARBA" id="ARBA00022737"/>
    </source>
</evidence>
<dbReference type="Gene3D" id="2.130.10.10">
    <property type="entry name" value="YVTN repeat-like/Quinoprotein amine dehydrogenase"/>
    <property type="match status" value="4"/>
</dbReference>
<dbReference type="Proteomes" id="UP001186944">
    <property type="component" value="Unassembled WGS sequence"/>
</dbReference>
<accession>A0AA88Y3Q0</accession>
<dbReference type="InterPro" id="IPR001680">
    <property type="entry name" value="WD40_rpt"/>
</dbReference>
<dbReference type="PRINTS" id="PR00320">
    <property type="entry name" value="GPROTEINBRPT"/>
</dbReference>
<dbReference type="InterPro" id="IPR015943">
    <property type="entry name" value="WD40/YVTN_repeat-like_dom_sf"/>
</dbReference>
<dbReference type="InterPro" id="IPR020472">
    <property type="entry name" value="WD40_PAC1"/>
</dbReference>
<feature type="repeat" description="WD" evidence="3">
    <location>
        <begin position="522"/>
        <end position="563"/>
    </location>
</feature>
<evidence type="ECO:0000313" key="5">
    <source>
        <dbReference type="EMBL" id="KAK3091789.1"/>
    </source>
</evidence>
<evidence type="ECO:0000313" key="6">
    <source>
        <dbReference type="Proteomes" id="UP001186944"/>
    </source>
</evidence>
<feature type="repeat" description="WD" evidence="3">
    <location>
        <begin position="812"/>
        <end position="854"/>
    </location>
</feature>
<feature type="repeat" description="WD" evidence="3">
    <location>
        <begin position="564"/>
        <end position="604"/>
    </location>
</feature>
<feature type="repeat" description="WD" evidence="3">
    <location>
        <begin position="606"/>
        <end position="647"/>
    </location>
</feature>
<protein>
    <submittedName>
        <fullName evidence="5">Uncharacterized protein</fullName>
    </submittedName>
</protein>
<dbReference type="InterPro" id="IPR036322">
    <property type="entry name" value="WD40_repeat_dom_sf"/>
</dbReference>
<gene>
    <name evidence="5" type="ORF">FSP39_022622</name>
</gene>
<dbReference type="InterPro" id="IPR019775">
    <property type="entry name" value="WD40_repeat_CS"/>
</dbReference>
<keyword evidence="2" id="KW-0677">Repeat</keyword>
<proteinExistence type="predicted"/>
<feature type="repeat" description="WD" evidence="3">
    <location>
        <begin position="648"/>
        <end position="682"/>
    </location>
</feature>
<dbReference type="SMART" id="SM00320">
    <property type="entry name" value="WD40"/>
    <property type="match status" value="13"/>
</dbReference>
<dbReference type="PROSITE" id="PS50294">
    <property type="entry name" value="WD_REPEATS_REGION"/>
    <property type="match status" value="7"/>
</dbReference>
<feature type="non-terminal residue" evidence="5">
    <location>
        <position position="1"/>
    </location>
</feature>
<dbReference type="PROSITE" id="PS00678">
    <property type="entry name" value="WD_REPEATS_1"/>
    <property type="match status" value="2"/>
</dbReference>
<keyword evidence="1 3" id="KW-0853">WD repeat</keyword>
<dbReference type="AlphaFoldDB" id="A0AA88Y3Q0"/>
<organism evidence="5 6">
    <name type="scientific">Pinctada imbricata</name>
    <name type="common">Atlantic pearl-oyster</name>
    <name type="synonym">Pinctada martensii</name>
    <dbReference type="NCBI Taxonomy" id="66713"/>
    <lineage>
        <taxon>Eukaryota</taxon>
        <taxon>Metazoa</taxon>
        <taxon>Spiralia</taxon>
        <taxon>Lophotrochozoa</taxon>
        <taxon>Mollusca</taxon>
        <taxon>Bivalvia</taxon>
        <taxon>Autobranchia</taxon>
        <taxon>Pteriomorphia</taxon>
        <taxon>Pterioida</taxon>
        <taxon>Pterioidea</taxon>
        <taxon>Pteriidae</taxon>
        <taxon>Pinctada</taxon>
    </lineage>
</organism>